<evidence type="ECO:0000313" key="1">
    <source>
        <dbReference type="EMBL" id="CAD6559548.1"/>
    </source>
</evidence>
<dbReference type="EMBL" id="CAJHCP010000025">
    <property type="protein sequence ID" value="CAD6559548.1"/>
    <property type="molecule type" value="Genomic_DNA"/>
</dbReference>
<gene>
    <name evidence="1" type="ORF">LMG28140_06655</name>
</gene>
<name>A0ABM8P917_9BURK</name>
<organism evidence="1 2">
    <name type="scientific">Paraburkholderia metrosideri</name>
    <dbReference type="NCBI Taxonomy" id="580937"/>
    <lineage>
        <taxon>Bacteria</taxon>
        <taxon>Pseudomonadati</taxon>
        <taxon>Pseudomonadota</taxon>
        <taxon>Betaproteobacteria</taxon>
        <taxon>Burkholderiales</taxon>
        <taxon>Burkholderiaceae</taxon>
        <taxon>Paraburkholderia</taxon>
    </lineage>
</organism>
<dbReference type="Proteomes" id="UP000598032">
    <property type="component" value="Unassembled WGS sequence"/>
</dbReference>
<evidence type="ECO:0000313" key="2">
    <source>
        <dbReference type="Proteomes" id="UP000598032"/>
    </source>
</evidence>
<dbReference type="RefSeq" id="WP_201646482.1">
    <property type="nucleotide sequence ID" value="NZ_CAJHCP010000025.1"/>
</dbReference>
<proteinExistence type="predicted"/>
<sequence>MVGFGLASCGGSNSIGATLATANSSVTSTSLKAGGAPEIVFPSAVEGFGGTVHENPHVTVMVFEANNTVAIVSGVRTKSLLLQQRRLKTAAKHRDQEPFDTRLFFCTLSL</sequence>
<reference evidence="1 2" key="1">
    <citation type="submission" date="2020-10" db="EMBL/GenBank/DDBJ databases">
        <authorList>
            <person name="Peeters C."/>
        </authorList>
    </citation>
    <scope>NUCLEOTIDE SEQUENCE [LARGE SCALE GENOMIC DNA]</scope>
    <source>
        <strain evidence="1 2">LMG 28140</strain>
    </source>
</reference>
<keyword evidence="2" id="KW-1185">Reference proteome</keyword>
<accession>A0ABM8P917</accession>
<protein>
    <submittedName>
        <fullName evidence="1">Uncharacterized protein</fullName>
    </submittedName>
</protein>
<comment type="caution">
    <text evidence="1">The sequence shown here is derived from an EMBL/GenBank/DDBJ whole genome shotgun (WGS) entry which is preliminary data.</text>
</comment>